<dbReference type="GO" id="GO:0016887">
    <property type="term" value="F:ATP hydrolysis activity"/>
    <property type="evidence" value="ECO:0007669"/>
    <property type="project" value="InterPro"/>
</dbReference>
<evidence type="ECO:0000256" key="1">
    <source>
        <dbReference type="ARBA" id="ARBA00004651"/>
    </source>
</evidence>
<keyword evidence="2 7" id="KW-0812">Transmembrane</keyword>
<dbReference type="KEGG" id="rsu:NHU_03257"/>
<dbReference type="PROSITE" id="PS50929">
    <property type="entry name" value="ABC_TM1F"/>
    <property type="match status" value="1"/>
</dbReference>
<dbReference type="Pfam" id="PF00005">
    <property type="entry name" value="ABC_tran"/>
    <property type="match status" value="1"/>
</dbReference>
<feature type="transmembrane region" description="Helical" evidence="7">
    <location>
        <begin position="209"/>
        <end position="226"/>
    </location>
</feature>
<dbReference type="Pfam" id="PF00664">
    <property type="entry name" value="ABC_membrane"/>
    <property type="match status" value="1"/>
</dbReference>
<dbReference type="InterPro" id="IPR003439">
    <property type="entry name" value="ABC_transporter-like_ATP-bd"/>
</dbReference>
<evidence type="ECO:0000256" key="4">
    <source>
        <dbReference type="ARBA" id="ARBA00022840"/>
    </source>
</evidence>
<dbReference type="SUPFAM" id="SSF90123">
    <property type="entry name" value="ABC transporter transmembrane region"/>
    <property type="match status" value="1"/>
</dbReference>
<protein>
    <recommendedName>
        <fullName evidence="12">ATP-binding cassette domain-containing protein</fullName>
    </recommendedName>
</protein>
<proteinExistence type="predicted"/>
<comment type="subcellular location">
    <subcellularLocation>
        <location evidence="1">Cell membrane</location>
        <topology evidence="1">Multi-pass membrane protein</topology>
    </subcellularLocation>
</comment>
<feature type="domain" description="ABC transporter" evidence="8">
    <location>
        <begin position="489"/>
        <end position="721"/>
    </location>
</feature>
<dbReference type="PATRIC" id="fig|35806.4.peg.3345"/>
<dbReference type="Gene3D" id="3.40.50.300">
    <property type="entry name" value="P-loop containing nucleotide triphosphate hydrolases"/>
    <property type="match status" value="1"/>
</dbReference>
<evidence type="ECO:0000259" key="9">
    <source>
        <dbReference type="PROSITE" id="PS50929"/>
    </source>
</evidence>
<keyword evidence="5 7" id="KW-1133">Transmembrane helix</keyword>
<organism evidence="10 11">
    <name type="scientific">Rhodovulum sulfidophilum</name>
    <name type="common">Rhodobacter sulfidophilus</name>
    <dbReference type="NCBI Taxonomy" id="35806"/>
    <lineage>
        <taxon>Bacteria</taxon>
        <taxon>Pseudomonadati</taxon>
        <taxon>Pseudomonadota</taxon>
        <taxon>Alphaproteobacteria</taxon>
        <taxon>Rhodobacterales</taxon>
        <taxon>Paracoccaceae</taxon>
        <taxon>Rhodovulum</taxon>
    </lineage>
</organism>
<dbReference type="PANTHER" id="PTHR24221">
    <property type="entry name" value="ATP-BINDING CASSETTE SUB-FAMILY B"/>
    <property type="match status" value="1"/>
</dbReference>
<sequence length="721" mass="77943">MAGTGTENRSGGANGRLARLEAEPAVHGQGQVWDAVDETLAVCLYDALRDLGWRGELRDLRLSFALDLSGDRVLDTLNAAARLGFAGHVRRGRAFSDKDLARTALGPGGTTQGLLFLSLRGEPRFLRMRAADARPSVRLGAGSLIRFERVETPASEIGKSWLGQRLRAQLPLVLRALLLTFFANLAAVANPLFVMAVYDKVVVSESTALLAYLAAGVVAAAWMEMLMRRLRGRIMNRASLRLGYIVGNAVFGRILALPSRTTERAGLSSQIARVRDVDRIRDLLRGPLEQALLDTPFTLLFVAAVAIVGGWLALIPLCFMILFAALAAIGERHMRGRGAEVAKASAQRQLVTLEMMHRMRAIRAAGGETVWLERYRDSAAKSARASERNTTSAQILAAIGQSLGTGAALATLFAGIFLVLADAMTTGGLIASMMLVWRLIAPIQNAFLAATRIGQLVASARQIDRLMETEAEIAPGEGDGERPPIQGEIAFNRVTFRYGRETEPILGGVSFTAQPGEIVAIVGRNGSGKSTLLKLVAGLYEAQAGNIRLDGRDLRQFDPTHLRRAISYVPQLPSFHYGTLRDNLLMAEPEADEKDIAEALQLADATTAIAALPEGLDTFYDAQLVTLPVGLLSRLSLARMYLRKAPVVLLDEPATGIDFMGEFAFIGGLELLRACGATVLIVTHNRQHLGVVDKILMLEEGAVRFFGSAEKVRDRIPKGLI</sequence>
<keyword evidence="6 7" id="KW-0472">Membrane</keyword>
<evidence type="ECO:0000256" key="7">
    <source>
        <dbReference type="SAM" id="Phobius"/>
    </source>
</evidence>
<dbReference type="AlphaFoldDB" id="A0A0D6B5L7"/>
<evidence type="ECO:0000313" key="10">
    <source>
        <dbReference type="EMBL" id="BAQ70397.1"/>
    </source>
</evidence>
<dbReference type="InterPro" id="IPR039421">
    <property type="entry name" value="Type_1_exporter"/>
</dbReference>
<evidence type="ECO:0000256" key="3">
    <source>
        <dbReference type="ARBA" id="ARBA00022741"/>
    </source>
</evidence>
<dbReference type="eggNOG" id="COG2274">
    <property type="taxonomic scope" value="Bacteria"/>
</dbReference>
<feature type="transmembrane region" description="Helical" evidence="7">
    <location>
        <begin position="409"/>
        <end position="437"/>
    </location>
</feature>
<evidence type="ECO:0000259" key="8">
    <source>
        <dbReference type="PROSITE" id="PS50893"/>
    </source>
</evidence>
<reference evidence="10 11" key="1">
    <citation type="submission" date="2015-02" db="EMBL/GenBank/DDBJ databases">
        <title>Genome sequene of Rhodovulum sulfidophilum DSM 2351.</title>
        <authorList>
            <person name="Nagao N."/>
        </authorList>
    </citation>
    <scope>NUCLEOTIDE SEQUENCE [LARGE SCALE GENOMIC DNA]</scope>
    <source>
        <strain evidence="10 11">DSM 2351</strain>
    </source>
</reference>
<dbReference type="GO" id="GO:0005524">
    <property type="term" value="F:ATP binding"/>
    <property type="evidence" value="ECO:0007669"/>
    <property type="project" value="UniProtKB-KW"/>
</dbReference>
<feature type="transmembrane region" description="Helical" evidence="7">
    <location>
        <begin position="297"/>
        <end position="329"/>
    </location>
</feature>
<gene>
    <name evidence="10" type="ORF">NHU_03257</name>
</gene>
<feature type="transmembrane region" description="Helical" evidence="7">
    <location>
        <begin position="172"/>
        <end position="197"/>
    </location>
</feature>
<dbReference type="InterPro" id="IPR011527">
    <property type="entry name" value="ABC1_TM_dom"/>
</dbReference>
<feature type="domain" description="ABC transmembrane type-1" evidence="9">
    <location>
        <begin position="176"/>
        <end position="455"/>
    </location>
</feature>
<dbReference type="GO" id="GO:0140359">
    <property type="term" value="F:ABC-type transporter activity"/>
    <property type="evidence" value="ECO:0007669"/>
    <property type="project" value="InterPro"/>
</dbReference>
<evidence type="ECO:0000256" key="6">
    <source>
        <dbReference type="ARBA" id="ARBA00023136"/>
    </source>
</evidence>
<dbReference type="SMART" id="SM00382">
    <property type="entry name" value="AAA"/>
    <property type="match status" value="1"/>
</dbReference>
<dbReference type="EMBL" id="AP014800">
    <property type="protein sequence ID" value="BAQ70397.1"/>
    <property type="molecule type" value="Genomic_DNA"/>
</dbReference>
<dbReference type="InterPro" id="IPR036640">
    <property type="entry name" value="ABC1_TM_sf"/>
</dbReference>
<dbReference type="PROSITE" id="PS50893">
    <property type="entry name" value="ABC_TRANSPORTER_2"/>
    <property type="match status" value="1"/>
</dbReference>
<dbReference type="Proteomes" id="UP000064912">
    <property type="component" value="Chromosome"/>
</dbReference>
<name>A0A0D6B5L7_RHOSU</name>
<dbReference type="GO" id="GO:0005886">
    <property type="term" value="C:plasma membrane"/>
    <property type="evidence" value="ECO:0007669"/>
    <property type="project" value="UniProtKB-SubCell"/>
</dbReference>
<evidence type="ECO:0008006" key="12">
    <source>
        <dbReference type="Google" id="ProtNLM"/>
    </source>
</evidence>
<evidence type="ECO:0000256" key="5">
    <source>
        <dbReference type="ARBA" id="ARBA00022989"/>
    </source>
</evidence>
<dbReference type="Gene3D" id="1.20.1560.10">
    <property type="entry name" value="ABC transporter type 1, transmembrane domain"/>
    <property type="match status" value="1"/>
</dbReference>
<keyword evidence="4" id="KW-0067">ATP-binding</keyword>
<dbReference type="PANTHER" id="PTHR24221:SF248">
    <property type="entry name" value="ABC TRANSPORTER TRANSMEMBRANE REGION"/>
    <property type="match status" value="1"/>
</dbReference>
<dbReference type="GO" id="GO:0034040">
    <property type="term" value="F:ATPase-coupled lipid transmembrane transporter activity"/>
    <property type="evidence" value="ECO:0007669"/>
    <property type="project" value="TreeGrafter"/>
</dbReference>
<evidence type="ECO:0000256" key="2">
    <source>
        <dbReference type="ARBA" id="ARBA00022692"/>
    </source>
</evidence>
<dbReference type="InterPro" id="IPR003593">
    <property type="entry name" value="AAA+_ATPase"/>
</dbReference>
<dbReference type="SUPFAM" id="SSF52540">
    <property type="entry name" value="P-loop containing nucleoside triphosphate hydrolases"/>
    <property type="match status" value="1"/>
</dbReference>
<keyword evidence="3" id="KW-0547">Nucleotide-binding</keyword>
<accession>A0A0D6B5L7</accession>
<dbReference type="InterPro" id="IPR027417">
    <property type="entry name" value="P-loop_NTPase"/>
</dbReference>
<evidence type="ECO:0000313" key="11">
    <source>
        <dbReference type="Proteomes" id="UP000064912"/>
    </source>
</evidence>
<feature type="transmembrane region" description="Helical" evidence="7">
    <location>
        <begin position="238"/>
        <end position="256"/>
    </location>
</feature>